<proteinExistence type="predicted"/>
<name>A0A9X8E526_APHAT</name>
<dbReference type="AlphaFoldDB" id="A0A9X8E526"/>
<dbReference type="Proteomes" id="UP000275652">
    <property type="component" value="Unassembled WGS sequence"/>
</dbReference>
<gene>
    <name evidence="1" type="ORF">DYB28_004457</name>
</gene>
<sequence length="95" mass="10004">MNLADANSDSDAASSVGAKRQALVDAEINRLREKHLKKMDIGQSLVAGDSLAAGMRSMARPTTSDDPGSGNLLSVIVQLNASVDTNTKTQNCKFL</sequence>
<dbReference type="EMBL" id="QUTI01019348">
    <property type="protein sequence ID" value="RLO09720.1"/>
    <property type="molecule type" value="Genomic_DNA"/>
</dbReference>
<comment type="caution">
    <text evidence="1">The sequence shown here is derived from an EMBL/GenBank/DDBJ whole genome shotgun (WGS) entry which is preliminary data.</text>
</comment>
<evidence type="ECO:0000313" key="1">
    <source>
        <dbReference type="EMBL" id="RLO09720.1"/>
    </source>
</evidence>
<protein>
    <submittedName>
        <fullName evidence="1">Uncharacterized protein</fullName>
    </submittedName>
</protein>
<organism evidence="1 2">
    <name type="scientific">Aphanomyces astaci</name>
    <name type="common">Crayfish plague agent</name>
    <dbReference type="NCBI Taxonomy" id="112090"/>
    <lineage>
        <taxon>Eukaryota</taxon>
        <taxon>Sar</taxon>
        <taxon>Stramenopiles</taxon>
        <taxon>Oomycota</taxon>
        <taxon>Saprolegniomycetes</taxon>
        <taxon>Saprolegniales</taxon>
        <taxon>Verrucalvaceae</taxon>
        <taxon>Aphanomyces</taxon>
    </lineage>
</organism>
<accession>A0A9X8E526</accession>
<reference evidence="1 2" key="1">
    <citation type="journal article" date="2018" name="J. Invertebr. Pathol.">
        <title>New genotyping method for the causative agent of crayfish plague (Aphanomyces astaci) based on whole genome data.</title>
        <authorList>
            <person name="Minardi D."/>
            <person name="Studholme D.J."/>
            <person name="van der Giezen M."/>
            <person name="Pretto T."/>
            <person name="Oidtmann B."/>
        </authorList>
    </citation>
    <scope>NUCLEOTIDE SEQUENCE [LARGE SCALE GENOMIC DNA]</scope>
    <source>
        <strain evidence="1 2">KB13</strain>
    </source>
</reference>
<evidence type="ECO:0000313" key="2">
    <source>
        <dbReference type="Proteomes" id="UP000275652"/>
    </source>
</evidence>